<dbReference type="RefSeq" id="XP_002505210.1">
    <property type="nucleotide sequence ID" value="XM_002505164.1"/>
</dbReference>
<dbReference type="InterPro" id="IPR043129">
    <property type="entry name" value="ATPase_NBD"/>
</dbReference>
<dbReference type="GO" id="GO:0140662">
    <property type="term" value="F:ATP-dependent protein folding chaperone"/>
    <property type="evidence" value="ECO:0007669"/>
    <property type="project" value="InterPro"/>
</dbReference>
<dbReference type="InterPro" id="IPR029047">
    <property type="entry name" value="HSP70_peptide-bd_sf"/>
</dbReference>
<dbReference type="CDD" id="cd24095">
    <property type="entry name" value="ASKHA_NBD_HSP70_AtHsp70-14-like"/>
    <property type="match status" value="1"/>
</dbReference>
<dbReference type="Gene3D" id="3.30.420.40">
    <property type="match status" value="2"/>
</dbReference>
<dbReference type="Proteomes" id="UP000002009">
    <property type="component" value="Chromosome 11"/>
</dbReference>
<evidence type="ECO:0000256" key="1">
    <source>
        <dbReference type="ARBA" id="ARBA00022741"/>
    </source>
</evidence>
<protein>
    <submittedName>
        <fullName evidence="5">Heat shock protein 70</fullName>
    </submittedName>
</protein>
<sequence>MSVVGLDFGSVNSVVALARRKGIDVVLNTESKRETPAMVNFGDKQRFIGCAAADKINMQPKNTIVQLKRLIGLRFSDPEVQALVPAFLFPISGGPNDEILITVDYLGEKKTFTPERLVAMILSDLKVIAEADHGAKVTDSVISVPVFFTDAQRRAMLDAASIAGLNVMRLMHETTATALAYGIFKTAEFGDDPHNVVFVDVGASSMQVCVVRFTKAQLKVLATGFDRNLGGSSFDQAMMDHFCEEFKATKKIDIKSNARASLRLRTAVEKMKKILSANPEAPLSIECIMDDVDVNSKMTREKMEELSSALLDRMMEPVKKAMSEAGMIPADVKAVELVGNASRMPFISSQLEAFFGMPCSRTLNASECVARGCALQGAMLSPQFRVRDFEVVDSFPFPVSFSWQADGGEVKDMELFERNNAVPSSKMMTFFRNETFTLQAKYTTPTLLPPNAMTQIGSFDVGPIPSTNSDDGKTKLKVKVRLNLNGLVSVESAQAVEEIEEEVAPAPEVAPAAEAPMDTDAPAENGENTAPEDPNGEKPMETEAAAPVPEKKKKVKKIDVPVSSTVGGLPAQVLEQFVNEEFEMALQDRVMEETKERKNAVEEYVYGMRTKVTGALSDFVAPEAAESFVALLNATEDWLYEDGEDETKGVYNAKLEELKAIGDPIELRASEESARPGACALLQTKASAVLAAAAPDAAHEHIDAADLEKVRGEAQAALDWLAEKQGLQAAVGKTQDPVLLSADVDKKLAALERFSTPIMSRPKPKPPAPEPAPEPAKPEAEANGDANGEAAPMEEDGEGAPEAAPKADDLD</sequence>
<dbReference type="FunFam" id="3.30.30.30:FF:000002">
    <property type="entry name" value="Heat shock 70 kDa protein 4"/>
    <property type="match status" value="1"/>
</dbReference>
<dbReference type="GO" id="GO:0005524">
    <property type="term" value="F:ATP binding"/>
    <property type="evidence" value="ECO:0007669"/>
    <property type="project" value="UniProtKB-KW"/>
</dbReference>
<dbReference type="Pfam" id="PF00012">
    <property type="entry name" value="HSP70"/>
    <property type="match status" value="1"/>
</dbReference>
<comment type="similarity">
    <text evidence="3">Belongs to the heat shock protein 70 (TC 1.A.33) family. HSP110/SSE subfamily.</text>
</comment>
<keyword evidence="2" id="KW-0067">ATP-binding</keyword>
<keyword evidence="6" id="KW-1185">Reference proteome</keyword>
<dbReference type="OrthoDB" id="434160at2759"/>
<dbReference type="GO" id="GO:0005829">
    <property type="term" value="C:cytosol"/>
    <property type="evidence" value="ECO:0007669"/>
    <property type="project" value="TreeGrafter"/>
</dbReference>
<feature type="compositionally biased region" description="Pro residues" evidence="4">
    <location>
        <begin position="765"/>
        <end position="775"/>
    </location>
</feature>
<dbReference type="Gene3D" id="3.30.30.30">
    <property type="match status" value="1"/>
</dbReference>
<feature type="compositionally biased region" description="Low complexity" evidence="4">
    <location>
        <begin position="504"/>
        <end position="516"/>
    </location>
</feature>
<feature type="compositionally biased region" description="Low complexity" evidence="4">
    <location>
        <begin position="781"/>
        <end position="791"/>
    </location>
</feature>
<dbReference type="OMA" id="AFDHIDM"/>
<dbReference type="AlphaFoldDB" id="C1EE33"/>
<dbReference type="InParanoid" id="C1EE33"/>
<dbReference type="InterPro" id="IPR029048">
    <property type="entry name" value="HSP70_C_sf"/>
</dbReference>
<dbReference type="FunCoup" id="C1EE33">
    <property type="interactions" value="2023"/>
</dbReference>
<dbReference type="KEGG" id="mis:MICPUN_62483"/>
<evidence type="ECO:0000313" key="5">
    <source>
        <dbReference type="EMBL" id="ACO66468.1"/>
    </source>
</evidence>
<keyword evidence="1" id="KW-0547">Nucleotide-binding</keyword>
<organism evidence="5 6">
    <name type="scientific">Micromonas commoda (strain RCC299 / NOUM17 / CCMP2709)</name>
    <name type="common">Picoplanktonic green alga</name>
    <dbReference type="NCBI Taxonomy" id="296587"/>
    <lineage>
        <taxon>Eukaryota</taxon>
        <taxon>Viridiplantae</taxon>
        <taxon>Chlorophyta</taxon>
        <taxon>Mamiellophyceae</taxon>
        <taxon>Mamiellales</taxon>
        <taxon>Mamiellaceae</taxon>
        <taxon>Micromonas</taxon>
    </lineage>
</organism>
<dbReference type="SUPFAM" id="SSF100934">
    <property type="entry name" value="Heat shock protein 70kD (HSP70), C-terminal subdomain"/>
    <property type="match status" value="2"/>
</dbReference>
<dbReference type="FunFam" id="3.90.640.10:FF:000004">
    <property type="entry name" value="Heat shock 70 kDa protein 4"/>
    <property type="match status" value="1"/>
</dbReference>
<dbReference type="EMBL" id="CP001330">
    <property type="protein sequence ID" value="ACO66468.1"/>
    <property type="molecule type" value="Genomic_DNA"/>
</dbReference>
<evidence type="ECO:0000256" key="3">
    <source>
        <dbReference type="ARBA" id="ARBA00061090"/>
    </source>
</evidence>
<dbReference type="STRING" id="296587.C1EE33"/>
<dbReference type="Gene3D" id="1.20.1270.10">
    <property type="match status" value="1"/>
</dbReference>
<dbReference type="SUPFAM" id="SSF100920">
    <property type="entry name" value="Heat shock protein 70kD (HSP70), peptide-binding domain"/>
    <property type="match status" value="1"/>
</dbReference>
<dbReference type="GO" id="GO:0005634">
    <property type="term" value="C:nucleus"/>
    <property type="evidence" value="ECO:0007669"/>
    <property type="project" value="TreeGrafter"/>
</dbReference>
<gene>
    <name evidence="5" type="ORF">MICPUN_62483</name>
</gene>
<evidence type="ECO:0000313" key="6">
    <source>
        <dbReference type="Proteomes" id="UP000002009"/>
    </source>
</evidence>
<dbReference type="PANTHER" id="PTHR45639:SF4">
    <property type="entry name" value="HSC70CB, ISOFORM G"/>
    <property type="match status" value="1"/>
</dbReference>
<dbReference type="PANTHER" id="PTHR45639">
    <property type="entry name" value="HSC70CB, ISOFORM G-RELATED"/>
    <property type="match status" value="1"/>
</dbReference>
<proteinExistence type="inferred from homology"/>
<dbReference type="SUPFAM" id="SSF53067">
    <property type="entry name" value="Actin-like ATPase domain"/>
    <property type="match status" value="2"/>
</dbReference>
<evidence type="ECO:0000256" key="2">
    <source>
        <dbReference type="ARBA" id="ARBA00022840"/>
    </source>
</evidence>
<dbReference type="FunFam" id="1.20.1270.10:FF:000002">
    <property type="entry name" value="Heat shock 70 kDa protein 4"/>
    <property type="match status" value="1"/>
</dbReference>
<keyword evidence="5" id="KW-0346">Stress response</keyword>
<name>C1EE33_MICCC</name>
<dbReference type="GeneID" id="8247632"/>
<feature type="region of interest" description="Disordered" evidence="4">
    <location>
        <begin position="753"/>
        <end position="811"/>
    </location>
</feature>
<dbReference type="InterPro" id="IPR013126">
    <property type="entry name" value="Hsp_70_fam"/>
</dbReference>
<accession>C1EE33</accession>
<dbReference type="Gene3D" id="3.90.640.10">
    <property type="entry name" value="Actin, Chain A, domain 4"/>
    <property type="match status" value="1"/>
</dbReference>
<evidence type="ECO:0000256" key="4">
    <source>
        <dbReference type="SAM" id="MobiDB-lite"/>
    </source>
</evidence>
<dbReference type="Gene3D" id="2.60.34.10">
    <property type="entry name" value="Substrate Binding Domain Of DNAk, Chain A, domain 1"/>
    <property type="match status" value="1"/>
</dbReference>
<reference evidence="5 6" key="1">
    <citation type="journal article" date="2009" name="Science">
        <title>Green evolution and dynamic adaptations revealed by genomes of the marine picoeukaryotes Micromonas.</title>
        <authorList>
            <person name="Worden A.Z."/>
            <person name="Lee J.H."/>
            <person name="Mock T."/>
            <person name="Rouze P."/>
            <person name="Simmons M.P."/>
            <person name="Aerts A.L."/>
            <person name="Allen A.E."/>
            <person name="Cuvelier M.L."/>
            <person name="Derelle E."/>
            <person name="Everett M.V."/>
            <person name="Foulon E."/>
            <person name="Grimwood J."/>
            <person name="Gundlach H."/>
            <person name="Henrissat B."/>
            <person name="Napoli C."/>
            <person name="McDonald S.M."/>
            <person name="Parker M.S."/>
            <person name="Rombauts S."/>
            <person name="Salamov A."/>
            <person name="Von Dassow P."/>
            <person name="Badger J.H."/>
            <person name="Coutinho P.M."/>
            <person name="Demir E."/>
            <person name="Dubchak I."/>
            <person name="Gentemann C."/>
            <person name="Eikrem W."/>
            <person name="Gready J.E."/>
            <person name="John U."/>
            <person name="Lanier W."/>
            <person name="Lindquist E.A."/>
            <person name="Lucas S."/>
            <person name="Mayer K.F."/>
            <person name="Moreau H."/>
            <person name="Not F."/>
            <person name="Otillar R."/>
            <person name="Panaud O."/>
            <person name="Pangilinan J."/>
            <person name="Paulsen I."/>
            <person name="Piegu B."/>
            <person name="Poliakov A."/>
            <person name="Robbens S."/>
            <person name="Schmutz J."/>
            <person name="Toulza E."/>
            <person name="Wyss T."/>
            <person name="Zelensky A."/>
            <person name="Zhou K."/>
            <person name="Armbrust E.V."/>
            <person name="Bhattacharya D."/>
            <person name="Goodenough U.W."/>
            <person name="Van de Peer Y."/>
            <person name="Grigoriev I.V."/>
        </authorList>
    </citation>
    <scope>NUCLEOTIDE SEQUENCE [LARGE SCALE GENOMIC DNA]</scope>
    <source>
        <strain evidence="6">RCC299 / NOUM17</strain>
    </source>
</reference>
<dbReference type="PRINTS" id="PR00301">
    <property type="entry name" value="HEATSHOCK70"/>
</dbReference>
<feature type="region of interest" description="Disordered" evidence="4">
    <location>
        <begin position="501"/>
        <end position="552"/>
    </location>
</feature>
<dbReference type="eggNOG" id="KOG0103">
    <property type="taxonomic scope" value="Eukaryota"/>
</dbReference>